<dbReference type="KEGG" id="tact:SG35_031385"/>
<keyword evidence="2" id="KW-1185">Reference proteome</keyword>
<dbReference type="RefSeq" id="WP_044831106.1">
    <property type="nucleotide sequence ID" value="NZ_CP059736.1"/>
</dbReference>
<organism evidence="1 2">
    <name type="scientific">Thalassomonas actiniarum</name>
    <dbReference type="NCBI Taxonomy" id="485447"/>
    <lineage>
        <taxon>Bacteria</taxon>
        <taxon>Pseudomonadati</taxon>
        <taxon>Pseudomonadota</taxon>
        <taxon>Gammaproteobacteria</taxon>
        <taxon>Alteromonadales</taxon>
        <taxon>Colwelliaceae</taxon>
        <taxon>Thalassomonas</taxon>
    </lineage>
</organism>
<protein>
    <submittedName>
        <fullName evidence="1">Uncharacterized protein</fullName>
    </submittedName>
</protein>
<evidence type="ECO:0000313" key="1">
    <source>
        <dbReference type="EMBL" id="WDE02259.1"/>
    </source>
</evidence>
<dbReference type="AlphaFoldDB" id="A0AAE9YXM5"/>
<sequence>MTVNYHRQKLSAIALALFMATTFFTLVGTSLLVHAQAVHGNHALIGSHGMVLIYDQEEGIFASHLPLYRSPHNYQIIYKVEVSEHEMIRELLAAGMVTVLPTNFDLNKLISGEAFSVEAQFFQGHFERGGQVKNTGMISFIRPVLVKKVTKEHSQAASFYTAALSKTKVIVAHKIQHPPSFDALAFMPLPGKAAAETNNVIVCDNPKTFDVSTISKQLELCGIPAPVYIEIRDFE</sequence>
<name>A0AAE9YXM5_9GAMM</name>
<reference evidence="1 2" key="1">
    <citation type="journal article" date="2015" name="Genome Announc.">
        <title>Draft Genome Sequences of Marine Isolates of Thalassomonas viridans and Thalassomonas actiniarum.</title>
        <authorList>
            <person name="Olonade I."/>
            <person name="van Zyl L.J."/>
            <person name="Trindade M."/>
        </authorList>
    </citation>
    <scope>NUCLEOTIDE SEQUENCE [LARGE SCALE GENOMIC DNA]</scope>
    <source>
        <strain evidence="1 2">A5K-106</strain>
    </source>
</reference>
<evidence type="ECO:0000313" key="2">
    <source>
        <dbReference type="Proteomes" id="UP000032568"/>
    </source>
</evidence>
<dbReference type="EMBL" id="CP059736">
    <property type="protein sequence ID" value="WDE02259.1"/>
    <property type="molecule type" value="Genomic_DNA"/>
</dbReference>
<dbReference type="Proteomes" id="UP000032568">
    <property type="component" value="Chromosome pTact"/>
</dbReference>
<accession>A0AAE9YXM5</accession>
<reference evidence="1 2" key="2">
    <citation type="journal article" date="2022" name="Mar. Drugs">
        <title>Bioassay-Guided Fractionation Leads to the Detection of Cholic Acid Generated by the Rare Thalassomonas sp.</title>
        <authorList>
            <person name="Pheiffer F."/>
            <person name="Schneider Y.K."/>
            <person name="Hansen E.H."/>
            <person name="Andersen J.H."/>
            <person name="Isaksson J."/>
            <person name="Busche T."/>
            <person name="R C."/>
            <person name="Kalinowski J."/>
            <person name="Zyl L.V."/>
            <person name="Trindade M."/>
        </authorList>
    </citation>
    <scope>NUCLEOTIDE SEQUENCE [LARGE SCALE GENOMIC DNA]</scope>
    <source>
        <strain evidence="1 2">A5K-106</strain>
    </source>
</reference>
<proteinExistence type="predicted"/>
<gene>
    <name evidence="1" type="ORF">SG35_031385</name>
</gene>